<dbReference type="InterPro" id="IPR014001">
    <property type="entry name" value="Helicase_ATP-bd"/>
</dbReference>
<dbReference type="GeneID" id="26837456"/>
<evidence type="ECO:0000256" key="1">
    <source>
        <dbReference type="ARBA" id="ARBA00022741"/>
    </source>
</evidence>
<dbReference type="Pfam" id="PF00271">
    <property type="entry name" value="Helicase_C"/>
    <property type="match status" value="1"/>
</dbReference>
<dbReference type="GO" id="GO:0003724">
    <property type="term" value="F:RNA helicase activity"/>
    <property type="evidence" value="ECO:0007669"/>
    <property type="project" value="UniProtKB-EC"/>
</dbReference>
<dbReference type="Pfam" id="PF00270">
    <property type="entry name" value="DEAD"/>
    <property type="match status" value="1"/>
</dbReference>
<dbReference type="EC" id="3.6.4.13" evidence="6"/>
<keyword evidence="2 6" id="KW-0378">Hydrolase</keyword>
<dbReference type="AlphaFoldDB" id="A0A0V1Q5M7"/>
<comment type="similarity">
    <text evidence="6">Belongs to the DEAD box helicase family.</text>
</comment>
<dbReference type="SUPFAM" id="SSF52540">
    <property type="entry name" value="P-loop containing nucleoside triphosphate hydrolases"/>
    <property type="match status" value="1"/>
</dbReference>
<feature type="region of interest" description="Disordered" evidence="7">
    <location>
        <begin position="591"/>
        <end position="672"/>
    </location>
</feature>
<proteinExistence type="inferred from homology"/>
<keyword evidence="11" id="KW-1185">Reference proteome</keyword>
<dbReference type="PANTHER" id="PTHR24031">
    <property type="entry name" value="RNA HELICASE"/>
    <property type="match status" value="1"/>
</dbReference>
<keyword evidence="3 6" id="KW-0347">Helicase</keyword>
<reference evidence="10 11" key="1">
    <citation type="submission" date="2015-11" db="EMBL/GenBank/DDBJ databases">
        <title>The genome of Debaryomyces fabryi.</title>
        <authorList>
            <person name="Tafer H."/>
            <person name="Lopandic K."/>
        </authorList>
    </citation>
    <scope>NUCLEOTIDE SEQUENCE [LARGE SCALE GENOMIC DNA]</scope>
    <source>
        <strain evidence="10 11">CBS 789</strain>
    </source>
</reference>
<feature type="compositionally biased region" description="Polar residues" evidence="7">
    <location>
        <begin position="624"/>
        <end position="638"/>
    </location>
</feature>
<keyword evidence="4 6" id="KW-0067">ATP-binding</keyword>
<dbReference type="PROSITE" id="PS51194">
    <property type="entry name" value="HELICASE_CTER"/>
    <property type="match status" value="1"/>
</dbReference>
<evidence type="ECO:0000313" key="11">
    <source>
        <dbReference type="Proteomes" id="UP000054251"/>
    </source>
</evidence>
<feature type="compositionally biased region" description="Basic and acidic residues" evidence="7">
    <location>
        <begin position="639"/>
        <end position="672"/>
    </location>
</feature>
<comment type="function">
    <text evidence="6">RNA helicase.</text>
</comment>
<dbReference type="CDD" id="cd18787">
    <property type="entry name" value="SF2_C_DEAD"/>
    <property type="match status" value="1"/>
</dbReference>
<accession>A0A0V1Q5M7</accession>
<evidence type="ECO:0000256" key="7">
    <source>
        <dbReference type="SAM" id="MobiDB-lite"/>
    </source>
</evidence>
<dbReference type="InterPro" id="IPR011545">
    <property type="entry name" value="DEAD/DEAH_box_helicase_dom"/>
</dbReference>
<comment type="domain">
    <text evidence="6">The Q motif is unique to and characteristic of the DEAD box family of RNA helicases and controls ATP binding and hydrolysis.</text>
</comment>
<organism evidence="10 11">
    <name type="scientific">Debaryomyces fabryi</name>
    <dbReference type="NCBI Taxonomy" id="58627"/>
    <lineage>
        <taxon>Eukaryota</taxon>
        <taxon>Fungi</taxon>
        <taxon>Dikarya</taxon>
        <taxon>Ascomycota</taxon>
        <taxon>Saccharomycotina</taxon>
        <taxon>Pichiomycetes</taxon>
        <taxon>Debaryomycetaceae</taxon>
        <taxon>Debaryomyces</taxon>
    </lineage>
</organism>
<evidence type="ECO:0000256" key="2">
    <source>
        <dbReference type="ARBA" id="ARBA00022801"/>
    </source>
</evidence>
<comment type="caution">
    <text evidence="10">The sequence shown here is derived from an EMBL/GenBank/DDBJ whole genome shotgun (WGS) entry which is preliminary data.</text>
</comment>
<evidence type="ECO:0000256" key="6">
    <source>
        <dbReference type="RuleBase" id="RU365068"/>
    </source>
</evidence>
<dbReference type="InterPro" id="IPR027417">
    <property type="entry name" value="P-loop_NTPase"/>
</dbReference>
<dbReference type="SMART" id="SM00490">
    <property type="entry name" value="HELICc"/>
    <property type="match status" value="1"/>
</dbReference>
<sequence>MLKLRPVLRHLVFRPAIASRVITRGIAYSSVQYNKLAKLDSANEHANQVKVADEVKIEIATDSIPMPDSTPEAPATFDGLAKTGHVHKDILKAINLAKFKTLTPVQEKSLVPILEENGVVCRAKTGTGKTLAFVIPTLQCALENFDPSRGARGKVHALVIAPTRDLALQIESEYKKIIENMPHQAKNKVRIEVHMGGRKTRPSHSAPAIVIATPGRLNDNLRQSRFANMFTDLKYRVYDEADRLLDEGFSVTLDDIDNQLKKAHSMATNPNASFKSVLFSATVDKSVSNFAKSVMGEDYKFINCVDENEPEAHENIEQTLVKTNTIGESFNGALAYIINNMNNSGFKAMVFLPTVTATDWFYSMLMNAKDKEMYDTQQTRKYGSKILRLHGKMSQAARDRTVRDYRRLSHGILVCTDVAARGLDFSDVSDVVQMGPSSEVADYIHKIGRTARAGASGRSILFLSSAERNYSKALQSKRGVKFEHEIKYETAEEDKELVKQIGADVEDVESFIPTFLGFYKQVGSAYRIAQHDSLSQIIDYYRFLINDPEAKLSVGKGFLRNVISVPPREASLYFDVPGGFNFSTTNNRSAKRTFMDNSSGKRGGFKKGGFQRNYENQENRGYSDKGNYSRQNFGASRNNRNDYSKNNYSKDFRKSNNKRDNRWNSGKDESGW</sequence>
<keyword evidence="1 6" id="KW-0547">Nucleotide-binding</keyword>
<evidence type="ECO:0000256" key="3">
    <source>
        <dbReference type="ARBA" id="ARBA00022806"/>
    </source>
</evidence>
<dbReference type="GO" id="GO:0003723">
    <property type="term" value="F:RNA binding"/>
    <property type="evidence" value="ECO:0007669"/>
    <property type="project" value="UniProtKB-UniRule"/>
</dbReference>
<evidence type="ECO:0000256" key="4">
    <source>
        <dbReference type="ARBA" id="ARBA00022840"/>
    </source>
</evidence>
<evidence type="ECO:0000313" key="10">
    <source>
        <dbReference type="EMBL" id="KSA03812.1"/>
    </source>
</evidence>
<dbReference type="GO" id="GO:0005524">
    <property type="term" value="F:ATP binding"/>
    <property type="evidence" value="ECO:0007669"/>
    <property type="project" value="UniProtKB-UniRule"/>
</dbReference>
<evidence type="ECO:0000256" key="5">
    <source>
        <dbReference type="ARBA" id="ARBA00022884"/>
    </source>
</evidence>
<dbReference type="Proteomes" id="UP000054251">
    <property type="component" value="Unassembled WGS sequence"/>
</dbReference>
<feature type="domain" description="Helicase C-terminal" evidence="9">
    <location>
        <begin position="333"/>
        <end position="494"/>
    </location>
</feature>
<dbReference type="GO" id="GO:0016787">
    <property type="term" value="F:hydrolase activity"/>
    <property type="evidence" value="ECO:0007669"/>
    <property type="project" value="UniProtKB-KW"/>
</dbReference>
<comment type="catalytic activity">
    <reaction evidence="6">
        <text>ATP + H2O = ADP + phosphate + H(+)</text>
        <dbReference type="Rhea" id="RHEA:13065"/>
        <dbReference type="ChEBI" id="CHEBI:15377"/>
        <dbReference type="ChEBI" id="CHEBI:15378"/>
        <dbReference type="ChEBI" id="CHEBI:30616"/>
        <dbReference type="ChEBI" id="CHEBI:43474"/>
        <dbReference type="ChEBI" id="CHEBI:456216"/>
        <dbReference type="EC" id="3.6.4.13"/>
    </reaction>
</comment>
<dbReference type="InterPro" id="IPR001650">
    <property type="entry name" value="Helicase_C-like"/>
</dbReference>
<dbReference type="OrthoDB" id="193716at2759"/>
<protein>
    <recommendedName>
        <fullName evidence="6">ATP-dependent RNA helicase</fullName>
        <ecNumber evidence="6">3.6.4.13</ecNumber>
    </recommendedName>
</protein>
<dbReference type="RefSeq" id="XP_015469914.1">
    <property type="nucleotide sequence ID" value="XM_015609277.1"/>
</dbReference>
<dbReference type="EMBL" id="LMYN01000005">
    <property type="protein sequence ID" value="KSA03812.1"/>
    <property type="molecule type" value="Genomic_DNA"/>
</dbReference>
<dbReference type="PROSITE" id="PS51192">
    <property type="entry name" value="HELICASE_ATP_BIND_1"/>
    <property type="match status" value="1"/>
</dbReference>
<gene>
    <name evidence="10" type="ORF">AC631_00447</name>
</gene>
<name>A0A0V1Q5M7_9ASCO</name>
<dbReference type="SMART" id="SM00487">
    <property type="entry name" value="DEXDc"/>
    <property type="match status" value="1"/>
</dbReference>
<evidence type="ECO:0000259" key="8">
    <source>
        <dbReference type="PROSITE" id="PS51192"/>
    </source>
</evidence>
<dbReference type="Gene3D" id="3.40.50.300">
    <property type="entry name" value="P-loop containing nucleotide triphosphate hydrolases"/>
    <property type="match status" value="2"/>
</dbReference>
<feature type="domain" description="Helicase ATP-binding" evidence="8">
    <location>
        <begin position="110"/>
        <end position="301"/>
    </location>
</feature>
<keyword evidence="5 6" id="KW-0694">RNA-binding</keyword>
<evidence type="ECO:0000259" key="9">
    <source>
        <dbReference type="PROSITE" id="PS51194"/>
    </source>
</evidence>